<keyword evidence="4" id="KW-0546">Nucleotide metabolism</keyword>
<evidence type="ECO:0000256" key="1">
    <source>
        <dbReference type="ARBA" id="ARBA00006581"/>
    </source>
</evidence>
<dbReference type="Pfam" id="PF00692">
    <property type="entry name" value="dUTPase"/>
    <property type="match status" value="1"/>
</dbReference>
<proteinExistence type="inferred from homology"/>
<dbReference type="InterPro" id="IPR029054">
    <property type="entry name" value="dUTPase-like"/>
</dbReference>
<evidence type="ECO:0000256" key="2">
    <source>
        <dbReference type="ARBA" id="ARBA00012379"/>
    </source>
</evidence>
<keyword evidence="3 7" id="KW-0378">Hydrolase</keyword>
<comment type="caution">
    <text evidence="7">The sequence shown here is derived from an EMBL/GenBank/DDBJ whole genome shotgun (WGS) entry which is preliminary data.</text>
</comment>
<organism evidence="7 8">
    <name type="scientific">Heyndrickxia sporothermodurans</name>
    <dbReference type="NCBI Taxonomy" id="46224"/>
    <lineage>
        <taxon>Bacteria</taxon>
        <taxon>Bacillati</taxon>
        <taxon>Bacillota</taxon>
        <taxon>Bacilli</taxon>
        <taxon>Bacillales</taxon>
        <taxon>Bacillaceae</taxon>
        <taxon>Heyndrickxia</taxon>
    </lineage>
</organism>
<evidence type="ECO:0000256" key="3">
    <source>
        <dbReference type="ARBA" id="ARBA00022801"/>
    </source>
</evidence>
<dbReference type="GO" id="GO:0006226">
    <property type="term" value="P:dUMP biosynthetic process"/>
    <property type="evidence" value="ECO:0007669"/>
    <property type="project" value="InterPro"/>
</dbReference>
<feature type="domain" description="dUTPase-like" evidence="6">
    <location>
        <begin position="45"/>
        <end position="159"/>
    </location>
</feature>
<name>A0A150KUM1_9BACI</name>
<evidence type="ECO:0000259" key="6">
    <source>
        <dbReference type="Pfam" id="PF00692"/>
    </source>
</evidence>
<dbReference type="InterPro" id="IPR036157">
    <property type="entry name" value="dUTPase-like_sf"/>
</dbReference>
<dbReference type="PANTHER" id="PTHR11241:SF0">
    <property type="entry name" value="DEOXYURIDINE 5'-TRIPHOSPHATE NUCLEOTIDOHYDROLASE"/>
    <property type="match status" value="1"/>
</dbReference>
<evidence type="ECO:0000313" key="7">
    <source>
        <dbReference type="EMBL" id="KYD02719.1"/>
    </source>
</evidence>
<dbReference type="Gene3D" id="2.70.40.10">
    <property type="match status" value="1"/>
</dbReference>
<dbReference type="SUPFAM" id="SSF51283">
    <property type="entry name" value="dUTPase-like"/>
    <property type="match status" value="1"/>
</dbReference>
<evidence type="ECO:0000313" key="8">
    <source>
        <dbReference type="Proteomes" id="UP000075666"/>
    </source>
</evidence>
<protein>
    <recommendedName>
        <fullName evidence="2">dUTP diphosphatase</fullName>
        <ecNumber evidence="2">3.6.1.23</ecNumber>
    </recommendedName>
</protein>
<reference evidence="7 8" key="1">
    <citation type="submission" date="2016-01" db="EMBL/GenBank/DDBJ databases">
        <title>Genome Sequences of Twelve Sporeforming Bacillus Species Isolated from Foods.</title>
        <authorList>
            <person name="Berendsen E.M."/>
            <person name="Wells-Bennik M.H."/>
            <person name="Krawcyk A.O."/>
            <person name="De Jong A."/>
            <person name="Holsappel S."/>
            <person name="Eijlander R.T."/>
            <person name="Kuipers O.P."/>
        </authorList>
    </citation>
    <scope>NUCLEOTIDE SEQUENCE [LARGE SCALE GENOMIC DNA]</scope>
    <source>
        <strain evidence="7 8">B4102</strain>
    </source>
</reference>
<dbReference type="PANTHER" id="PTHR11241">
    <property type="entry name" value="DEOXYURIDINE 5'-TRIPHOSPHATE NUCLEOTIDOHYDROLASE"/>
    <property type="match status" value="1"/>
</dbReference>
<dbReference type="CDD" id="cd07557">
    <property type="entry name" value="trimeric_dUTPase"/>
    <property type="match status" value="1"/>
</dbReference>
<comment type="similarity">
    <text evidence="1">Belongs to the dUTPase family.</text>
</comment>
<comment type="catalytic activity">
    <reaction evidence="5">
        <text>dUTP + H2O = dUMP + diphosphate + H(+)</text>
        <dbReference type="Rhea" id="RHEA:10248"/>
        <dbReference type="ChEBI" id="CHEBI:15377"/>
        <dbReference type="ChEBI" id="CHEBI:15378"/>
        <dbReference type="ChEBI" id="CHEBI:33019"/>
        <dbReference type="ChEBI" id="CHEBI:61555"/>
        <dbReference type="ChEBI" id="CHEBI:246422"/>
        <dbReference type="EC" id="3.6.1.23"/>
    </reaction>
</comment>
<keyword evidence="8" id="KW-1185">Reference proteome</keyword>
<accession>A0A150KUM1</accession>
<dbReference type="Proteomes" id="UP000075666">
    <property type="component" value="Unassembled WGS sequence"/>
</dbReference>
<dbReference type="EMBL" id="LQYN01000071">
    <property type="protein sequence ID" value="KYD02719.1"/>
    <property type="molecule type" value="Genomic_DNA"/>
</dbReference>
<dbReference type="GO" id="GO:0046081">
    <property type="term" value="P:dUTP catabolic process"/>
    <property type="evidence" value="ECO:0007669"/>
    <property type="project" value="InterPro"/>
</dbReference>
<sequence length="163" mass="18712">MGAFWATHRYSLEVEEKNMSTQQIKIKYFDENLVKIDKIVQGDWLDLRAAKTIELKKDEFKLIPLGVAMELPEGYEAHVVPRSSTFKNFGIIQTNSMGVIDESYKGDQDQWFFPAYALRDTVIEMNDRICQFRIMKKMPTVELVEVESLGNENRGGHGSTGTK</sequence>
<dbReference type="InterPro" id="IPR008181">
    <property type="entry name" value="dUTPase"/>
</dbReference>
<evidence type="ECO:0000256" key="4">
    <source>
        <dbReference type="ARBA" id="ARBA00023080"/>
    </source>
</evidence>
<dbReference type="InterPro" id="IPR033704">
    <property type="entry name" value="dUTPase_trimeric"/>
</dbReference>
<dbReference type="AlphaFoldDB" id="A0A150KUM1"/>
<dbReference type="GO" id="GO:0004170">
    <property type="term" value="F:dUTP diphosphatase activity"/>
    <property type="evidence" value="ECO:0007669"/>
    <property type="project" value="UniProtKB-EC"/>
</dbReference>
<dbReference type="GO" id="GO:0000287">
    <property type="term" value="F:magnesium ion binding"/>
    <property type="evidence" value="ECO:0007669"/>
    <property type="project" value="InterPro"/>
</dbReference>
<evidence type="ECO:0000256" key="5">
    <source>
        <dbReference type="ARBA" id="ARBA00047686"/>
    </source>
</evidence>
<dbReference type="STRING" id="46224.B4102_0314"/>
<dbReference type="PATRIC" id="fig|46224.3.peg.3679"/>
<dbReference type="EC" id="3.6.1.23" evidence="2"/>
<gene>
    <name evidence="7" type="ORF">B4102_0314</name>
</gene>